<organism evidence="4 5">
    <name type="scientific">Actinocorallia herbida</name>
    <dbReference type="NCBI Taxonomy" id="58109"/>
    <lineage>
        <taxon>Bacteria</taxon>
        <taxon>Bacillati</taxon>
        <taxon>Actinomycetota</taxon>
        <taxon>Actinomycetes</taxon>
        <taxon>Streptosporangiales</taxon>
        <taxon>Thermomonosporaceae</taxon>
        <taxon>Actinocorallia</taxon>
    </lineage>
</organism>
<dbReference type="PRINTS" id="PR00081">
    <property type="entry name" value="GDHRDH"/>
</dbReference>
<dbReference type="InterPro" id="IPR036291">
    <property type="entry name" value="NAD(P)-bd_dom_sf"/>
</dbReference>
<evidence type="ECO:0000259" key="3">
    <source>
        <dbReference type="SMART" id="SM00822"/>
    </source>
</evidence>
<comment type="caution">
    <text evidence="4">The sequence shown here is derived from an EMBL/GenBank/DDBJ whole genome shotgun (WGS) entry which is preliminary data.</text>
</comment>
<dbReference type="Pfam" id="PF13561">
    <property type="entry name" value="adh_short_C2"/>
    <property type="match status" value="1"/>
</dbReference>
<dbReference type="InterPro" id="IPR057326">
    <property type="entry name" value="KR_dom"/>
</dbReference>
<dbReference type="FunFam" id="3.40.50.720:FF:000084">
    <property type="entry name" value="Short-chain dehydrogenase reductase"/>
    <property type="match status" value="1"/>
</dbReference>
<dbReference type="SMART" id="SM00822">
    <property type="entry name" value="PKS_KR"/>
    <property type="match status" value="1"/>
</dbReference>
<sequence length="258" mass="26499">MDLGLKGLRALVTGGTRGIGLAIARALLREGARVSVCARDGERLAKAVAELGPGAHGTVADVTDPGRLTAAVEAAAAEFGGLDLVVANAGGSVGGDLAESTAAEWTETFALNAGHAAQAVRAALPHLEASPAASVLVVASISGWKPGSRTSYSIAKAAEIQLARSLAEELAPRGIRVNALSPGSVEFEGGRWGRLREEQPAAYAEFARFQLPSGRLVELDEVADAACFVLSPRGSGFNGANICVDGGQDRPTDRRFYP</sequence>
<evidence type="ECO:0000256" key="1">
    <source>
        <dbReference type="ARBA" id="ARBA00006484"/>
    </source>
</evidence>
<dbReference type="SUPFAM" id="SSF51735">
    <property type="entry name" value="NAD(P)-binding Rossmann-fold domains"/>
    <property type="match status" value="1"/>
</dbReference>
<name>A0A3N1CN34_9ACTN</name>
<dbReference type="GO" id="GO:0016491">
    <property type="term" value="F:oxidoreductase activity"/>
    <property type="evidence" value="ECO:0007669"/>
    <property type="project" value="UniProtKB-KW"/>
</dbReference>
<dbReference type="Proteomes" id="UP000272400">
    <property type="component" value="Unassembled WGS sequence"/>
</dbReference>
<evidence type="ECO:0000313" key="4">
    <source>
        <dbReference type="EMBL" id="ROO82729.1"/>
    </source>
</evidence>
<accession>A0A3N1CN34</accession>
<proteinExistence type="inferred from homology"/>
<dbReference type="RefSeq" id="WP_123661711.1">
    <property type="nucleotide sequence ID" value="NZ_RJKE01000001.1"/>
</dbReference>
<reference evidence="4 5" key="1">
    <citation type="submission" date="2018-11" db="EMBL/GenBank/DDBJ databases">
        <title>Sequencing the genomes of 1000 actinobacteria strains.</title>
        <authorList>
            <person name="Klenk H.-P."/>
        </authorList>
    </citation>
    <scope>NUCLEOTIDE SEQUENCE [LARGE SCALE GENOMIC DNA]</scope>
    <source>
        <strain evidence="4 5">DSM 44254</strain>
    </source>
</reference>
<evidence type="ECO:0000256" key="2">
    <source>
        <dbReference type="ARBA" id="ARBA00023002"/>
    </source>
</evidence>
<dbReference type="Gene3D" id="3.40.50.720">
    <property type="entry name" value="NAD(P)-binding Rossmann-like Domain"/>
    <property type="match status" value="1"/>
</dbReference>
<dbReference type="PANTHER" id="PTHR43669">
    <property type="entry name" value="5-KETO-D-GLUCONATE 5-REDUCTASE"/>
    <property type="match status" value="1"/>
</dbReference>
<dbReference type="InterPro" id="IPR002347">
    <property type="entry name" value="SDR_fam"/>
</dbReference>
<protein>
    <submittedName>
        <fullName evidence="4">3-oxoacyl-[acyl-carrier protein] reductase</fullName>
    </submittedName>
</protein>
<dbReference type="OrthoDB" id="8959163at2"/>
<gene>
    <name evidence="4" type="ORF">EDD29_0212</name>
</gene>
<keyword evidence="5" id="KW-1185">Reference proteome</keyword>
<evidence type="ECO:0000313" key="5">
    <source>
        <dbReference type="Proteomes" id="UP000272400"/>
    </source>
</evidence>
<feature type="domain" description="Ketoreductase" evidence="3">
    <location>
        <begin position="8"/>
        <end position="183"/>
    </location>
</feature>
<comment type="similarity">
    <text evidence="1">Belongs to the short-chain dehydrogenases/reductases (SDR) family.</text>
</comment>
<dbReference type="PANTHER" id="PTHR43669:SF3">
    <property type="entry name" value="ALCOHOL DEHYDROGENASE, PUTATIVE (AFU_ORTHOLOGUE AFUA_3G03445)-RELATED"/>
    <property type="match status" value="1"/>
</dbReference>
<dbReference type="AlphaFoldDB" id="A0A3N1CN34"/>
<dbReference type="EMBL" id="RJKE01000001">
    <property type="protein sequence ID" value="ROO82729.1"/>
    <property type="molecule type" value="Genomic_DNA"/>
</dbReference>
<dbReference type="CDD" id="cd05233">
    <property type="entry name" value="SDR_c"/>
    <property type="match status" value="1"/>
</dbReference>
<keyword evidence="2" id="KW-0560">Oxidoreductase</keyword>